<feature type="binding site" evidence="9">
    <location>
        <position position="275"/>
    </location>
    <ligand>
        <name>[2Fe-2S] cluster</name>
        <dbReference type="ChEBI" id="CHEBI:190135"/>
    </ligand>
</feature>
<keyword evidence="5 9" id="KW-0479">Metal-binding</keyword>
<dbReference type="PROSITE" id="PS51384">
    <property type="entry name" value="FAD_FR"/>
    <property type="match status" value="1"/>
</dbReference>
<evidence type="ECO:0000256" key="1">
    <source>
        <dbReference type="ARBA" id="ARBA00001917"/>
    </source>
</evidence>
<dbReference type="InterPro" id="IPR036010">
    <property type="entry name" value="2Fe-2S_ferredoxin-like_sf"/>
</dbReference>
<comment type="function">
    <text evidence="9">Converts carnitine to trimethylamine and malic semialdehyde.</text>
</comment>
<keyword evidence="9" id="KW-0520">NAD</keyword>
<evidence type="ECO:0000256" key="8">
    <source>
        <dbReference type="ARBA" id="ARBA00023014"/>
    </source>
</evidence>
<accession>A0A1Q4NXI5</accession>
<feature type="domain" description="FAD-binding FR-type" evidence="11">
    <location>
        <begin position="4"/>
        <end position="109"/>
    </location>
</feature>
<comment type="catalytic activity">
    <reaction evidence="9">
        <text>(R)-carnitine + NADH + O2 + H(+) = (3R)-3-hydroxy-4-oxobutanoate + trimethylamine + NAD(+) + H2O</text>
        <dbReference type="Rhea" id="RHEA:55396"/>
        <dbReference type="ChEBI" id="CHEBI:15377"/>
        <dbReference type="ChEBI" id="CHEBI:15378"/>
        <dbReference type="ChEBI" id="CHEBI:15379"/>
        <dbReference type="ChEBI" id="CHEBI:16347"/>
        <dbReference type="ChEBI" id="CHEBI:57540"/>
        <dbReference type="ChEBI" id="CHEBI:57945"/>
        <dbReference type="ChEBI" id="CHEBI:58389"/>
        <dbReference type="ChEBI" id="CHEBI:138809"/>
        <dbReference type="EC" id="1.14.13.239"/>
    </reaction>
</comment>
<dbReference type="InterPro" id="IPR039261">
    <property type="entry name" value="FNR_nucleotide-bd"/>
</dbReference>
<dbReference type="AlphaFoldDB" id="A0A1Q4NXI5"/>
<evidence type="ECO:0000256" key="9">
    <source>
        <dbReference type="HAMAP-Rule" id="MF_02098"/>
    </source>
</evidence>
<dbReference type="Pfam" id="PF22290">
    <property type="entry name" value="DmmA-like_N"/>
    <property type="match status" value="1"/>
</dbReference>
<dbReference type="InterPro" id="IPR006058">
    <property type="entry name" value="2Fe2S_fd_BS"/>
</dbReference>
<dbReference type="GO" id="GO:0016709">
    <property type="term" value="F:oxidoreductase activity, acting on paired donors, with incorporation or reduction of molecular oxygen, NAD(P)H as one donor, and incorporation of one atom of oxygen"/>
    <property type="evidence" value="ECO:0007669"/>
    <property type="project" value="UniProtKB-UniRule"/>
</dbReference>
<sequence>MTSYQMLDVRVVDIETVTAQVKRFTLADTQGRPLPAFSGGSHIIVQMQDGEQRYSNAYSLLSSPFELDRYQIAVRRESPSKGGSDFMHDRLAIGDALTISTPNNLFALAPEAQHHVLIAGGIGITPFMAHLHELQRSGQRYHLHYCFHSEEHNAFQQQLMQAPFAGNVSCHVSRLNGRLDLARTLADVEPGAHIYVCGPAALNEAVYQTAAELGIEPARLHSEAFAAEDTAGGAFTLVLARSGIELEVAEGMTILQALENSKAAKVECLCREGICGTCETRIVEGEADHRDQYLSDEERAAQQTLLICCSRAKGNRLVLDL</sequence>
<evidence type="ECO:0000256" key="2">
    <source>
        <dbReference type="ARBA" id="ARBA00022630"/>
    </source>
</evidence>
<dbReference type="PROSITE" id="PS51085">
    <property type="entry name" value="2FE2S_FER_2"/>
    <property type="match status" value="1"/>
</dbReference>
<dbReference type="PROSITE" id="PS00197">
    <property type="entry name" value="2FE2S_FER_1"/>
    <property type="match status" value="1"/>
</dbReference>
<dbReference type="InterPro" id="IPR017938">
    <property type="entry name" value="Riboflavin_synthase-like_b-brl"/>
</dbReference>
<dbReference type="EC" id="1.14.13.239" evidence="9"/>
<feature type="binding site" evidence="9">
    <location>
        <position position="308"/>
    </location>
    <ligand>
        <name>[2Fe-2S] cluster</name>
        <dbReference type="ChEBI" id="CHEBI:190135"/>
    </ligand>
</feature>
<proteinExistence type="inferred from homology"/>
<dbReference type="Proteomes" id="UP000185770">
    <property type="component" value="Unassembled WGS sequence"/>
</dbReference>
<protein>
    <recommendedName>
        <fullName evidence="9">Carnitine monooxygenase reductase subunit</fullName>
        <ecNumber evidence="9">1.14.13.239</ecNumber>
    </recommendedName>
    <alternativeName>
        <fullName evidence="9">Carnitine monooxygenase beta subunit</fullName>
    </alternativeName>
</protein>
<keyword evidence="6 9" id="KW-0560">Oxidoreductase</keyword>
<gene>
    <name evidence="12" type="ORF">BHU62_15985</name>
</gene>
<feature type="binding site" evidence="9">
    <location>
        <position position="270"/>
    </location>
    <ligand>
        <name>[2Fe-2S] cluster</name>
        <dbReference type="ChEBI" id="CHEBI:190135"/>
    </ligand>
</feature>
<dbReference type="SUPFAM" id="SSF63380">
    <property type="entry name" value="Riboflavin synthase domain-like"/>
    <property type="match status" value="1"/>
</dbReference>
<comment type="similarity">
    <text evidence="9">Belongs to the PDR/VanB family. CntB subfamily.</text>
</comment>
<keyword evidence="4 9" id="KW-0001">2Fe-2S</keyword>
<keyword evidence="3 9" id="KW-0288">FMN</keyword>
<keyword evidence="9" id="KW-0521">NADP</keyword>
<comment type="pathway">
    <text evidence="9">Amine and polyamine metabolism; carnitine metabolism.</text>
</comment>
<dbReference type="UniPathway" id="UPA00117"/>
<dbReference type="Gene3D" id="3.10.20.30">
    <property type="match status" value="1"/>
</dbReference>
<dbReference type="Pfam" id="PF00111">
    <property type="entry name" value="Fer2"/>
    <property type="match status" value="1"/>
</dbReference>
<dbReference type="PANTHER" id="PTHR47354">
    <property type="entry name" value="NADH OXIDOREDUCTASE HCR"/>
    <property type="match status" value="1"/>
</dbReference>
<dbReference type="PANTHER" id="PTHR47354:SF1">
    <property type="entry name" value="CARNITINE MONOOXYGENASE REDUCTASE SUBUNIT"/>
    <property type="match status" value="1"/>
</dbReference>
<evidence type="ECO:0000256" key="6">
    <source>
        <dbReference type="ARBA" id="ARBA00023002"/>
    </source>
</evidence>
<dbReference type="InterPro" id="IPR012675">
    <property type="entry name" value="Beta-grasp_dom_sf"/>
</dbReference>
<evidence type="ECO:0000259" key="10">
    <source>
        <dbReference type="PROSITE" id="PS51085"/>
    </source>
</evidence>
<dbReference type="SUPFAM" id="SSF54292">
    <property type="entry name" value="2Fe-2S ferredoxin-like"/>
    <property type="match status" value="1"/>
</dbReference>
<keyword evidence="7 9" id="KW-0408">Iron</keyword>
<dbReference type="InterPro" id="IPR017927">
    <property type="entry name" value="FAD-bd_FR_type"/>
</dbReference>
<feature type="binding site" evidence="9">
    <location>
        <position position="278"/>
    </location>
    <ligand>
        <name>[2Fe-2S] cluster</name>
        <dbReference type="ChEBI" id="CHEBI:190135"/>
    </ligand>
</feature>
<comment type="cofactor">
    <cofactor evidence="9">
        <name>[2Fe-2S] cluster</name>
        <dbReference type="ChEBI" id="CHEBI:190135"/>
    </cofactor>
    <text evidence="9">Binds 1 2Fe-2S cluster.</text>
</comment>
<dbReference type="CDD" id="cd06185">
    <property type="entry name" value="PDR_like"/>
    <property type="match status" value="1"/>
</dbReference>
<comment type="catalytic activity">
    <reaction evidence="9">
        <text>(R)-carnitine + NADPH + O2 + H(+) = (3R)-3-hydroxy-4-oxobutanoate + trimethylamine + NADP(+) + H2O</text>
        <dbReference type="Rhea" id="RHEA:55368"/>
        <dbReference type="ChEBI" id="CHEBI:15377"/>
        <dbReference type="ChEBI" id="CHEBI:15378"/>
        <dbReference type="ChEBI" id="CHEBI:15379"/>
        <dbReference type="ChEBI" id="CHEBI:16347"/>
        <dbReference type="ChEBI" id="CHEBI:57783"/>
        <dbReference type="ChEBI" id="CHEBI:58349"/>
        <dbReference type="ChEBI" id="CHEBI:58389"/>
        <dbReference type="ChEBI" id="CHEBI:138809"/>
        <dbReference type="EC" id="1.14.13.239"/>
    </reaction>
</comment>
<reference evidence="12 13" key="1">
    <citation type="submission" date="2016-09" db="EMBL/GenBank/DDBJ databases">
        <title>Serratia marcescens MSU-97 and epiphytic antimycotic-producing bacteria.</title>
        <authorList>
            <person name="Matilla M.A."/>
        </authorList>
    </citation>
    <scope>NUCLEOTIDE SEQUENCE [LARGE SCALE GENOMIC DNA]</scope>
    <source>
        <strain evidence="12 13">MSU-97</strain>
    </source>
</reference>
<dbReference type="InterPro" id="IPR054582">
    <property type="entry name" value="DmmA-like_N"/>
</dbReference>
<name>A0A1Q4NXI5_SERMA</name>
<dbReference type="HAMAP" id="MF_02098">
    <property type="entry name" value="Carnitine_monoox_B"/>
    <property type="match status" value="1"/>
</dbReference>
<keyword evidence="8 9" id="KW-0411">Iron-sulfur</keyword>
<dbReference type="Gene3D" id="3.40.50.80">
    <property type="entry name" value="Nucleotide-binding domain of ferredoxin-NADP reductase (FNR) module"/>
    <property type="match status" value="1"/>
</dbReference>
<dbReference type="GO" id="GO:0046872">
    <property type="term" value="F:metal ion binding"/>
    <property type="evidence" value="ECO:0007669"/>
    <property type="project" value="UniProtKB-KW"/>
</dbReference>
<dbReference type="InterPro" id="IPR050415">
    <property type="entry name" value="MRET"/>
</dbReference>
<dbReference type="GO" id="GO:0009437">
    <property type="term" value="P:carnitine metabolic process"/>
    <property type="evidence" value="ECO:0007669"/>
    <property type="project" value="UniProtKB-UniRule"/>
</dbReference>
<dbReference type="InterPro" id="IPR001041">
    <property type="entry name" value="2Fe-2S_ferredoxin-type"/>
</dbReference>
<dbReference type="SUPFAM" id="SSF52343">
    <property type="entry name" value="Ferredoxin reductase-like, C-terminal NADP-linked domain"/>
    <property type="match status" value="1"/>
</dbReference>
<evidence type="ECO:0000313" key="13">
    <source>
        <dbReference type="Proteomes" id="UP000185770"/>
    </source>
</evidence>
<keyword evidence="2 9" id="KW-0285">Flavoprotein</keyword>
<feature type="domain" description="2Fe-2S ferredoxin-type" evidence="10">
    <location>
        <begin position="233"/>
        <end position="321"/>
    </location>
</feature>
<dbReference type="Gene3D" id="2.40.30.10">
    <property type="entry name" value="Translation factors"/>
    <property type="match status" value="1"/>
</dbReference>
<evidence type="ECO:0000256" key="5">
    <source>
        <dbReference type="ARBA" id="ARBA00022723"/>
    </source>
</evidence>
<organism evidence="12 13">
    <name type="scientific">Serratia marcescens</name>
    <dbReference type="NCBI Taxonomy" id="615"/>
    <lineage>
        <taxon>Bacteria</taxon>
        <taxon>Pseudomonadati</taxon>
        <taxon>Pseudomonadota</taxon>
        <taxon>Gammaproteobacteria</taxon>
        <taxon>Enterobacterales</taxon>
        <taxon>Yersiniaceae</taxon>
        <taxon>Serratia</taxon>
    </lineage>
</organism>
<comment type="caution">
    <text evidence="12">The sequence shown here is derived from an EMBL/GenBank/DDBJ whole genome shotgun (WGS) entry which is preliminary data.</text>
</comment>
<evidence type="ECO:0000256" key="7">
    <source>
        <dbReference type="ARBA" id="ARBA00023004"/>
    </source>
</evidence>
<evidence type="ECO:0000259" key="11">
    <source>
        <dbReference type="PROSITE" id="PS51384"/>
    </source>
</evidence>
<dbReference type="OrthoDB" id="9796486at2"/>
<evidence type="ECO:0000256" key="3">
    <source>
        <dbReference type="ARBA" id="ARBA00022643"/>
    </source>
</evidence>
<evidence type="ECO:0000256" key="4">
    <source>
        <dbReference type="ARBA" id="ARBA00022714"/>
    </source>
</evidence>
<dbReference type="PRINTS" id="PR00409">
    <property type="entry name" value="PHDIOXRDTASE"/>
</dbReference>
<dbReference type="CDD" id="cd00207">
    <property type="entry name" value="fer2"/>
    <property type="match status" value="1"/>
</dbReference>
<dbReference type="EMBL" id="MJAO01000016">
    <property type="protein sequence ID" value="OKB65607.1"/>
    <property type="molecule type" value="Genomic_DNA"/>
</dbReference>
<comment type="subunit">
    <text evidence="9">Composed of an oxygenase subunit and a reductase subunit.</text>
</comment>
<dbReference type="InterPro" id="IPR039003">
    <property type="entry name" value="Carnitine_monoox_B"/>
</dbReference>
<dbReference type="GO" id="GO:0051537">
    <property type="term" value="F:2 iron, 2 sulfur cluster binding"/>
    <property type="evidence" value="ECO:0007669"/>
    <property type="project" value="UniProtKB-UniRule"/>
</dbReference>
<dbReference type="RefSeq" id="WP_073532937.1">
    <property type="nucleotide sequence ID" value="NZ_MJAO01000016.1"/>
</dbReference>
<evidence type="ECO:0000313" key="12">
    <source>
        <dbReference type="EMBL" id="OKB65607.1"/>
    </source>
</evidence>
<comment type="cofactor">
    <cofactor evidence="1 9">
        <name>FMN</name>
        <dbReference type="ChEBI" id="CHEBI:58210"/>
    </cofactor>
</comment>